<name>A0A6J7TDJ2_9ZZZZ</name>
<sequence length="56" mass="5757">MSRMGASGASKLLNLAAMIASTALSSLEIARRIRRFAGVGTIIGGASEFRAFATTP</sequence>
<dbReference type="AlphaFoldDB" id="A0A6J7TDJ2"/>
<gene>
    <name evidence="1" type="ORF">UFOPK4301_00985</name>
</gene>
<proteinExistence type="predicted"/>
<evidence type="ECO:0000313" key="1">
    <source>
        <dbReference type="EMBL" id="CAB5051413.1"/>
    </source>
</evidence>
<protein>
    <submittedName>
        <fullName evidence="1">Unannotated protein</fullName>
    </submittedName>
</protein>
<organism evidence="1">
    <name type="scientific">freshwater metagenome</name>
    <dbReference type="NCBI Taxonomy" id="449393"/>
    <lineage>
        <taxon>unclassified sequences</taxon>
        <taxon>metagenomes</taxon>
        <taxon>ecological metagenomes</taxon>
    </lineage>
</organism>
<reference evidence="1" key="1">
    <citation type="submission" date="2020-05" db="EMBL/GenBank/DDBJ databases">
        <authorList>
            <person name="Chiriac C."/>
            <person name="Salcher M."/>
            <person name="Ghai R."/>
            <person name="Kavagutti S V."/>
        </authorList>
    </citation>
    <scope>NUCLEOTIDE SEQUENCE</scope>
</reference>
<dbReference type="EMBL" id="CAFBQG010000128">
    <property type="protein sequence ID" value="CAB5051413.1"/>
    <property type="molecule type" value="Genomic_DNA"/>
</dbReference>
<accession>A0A6J7TDJ2</accession>